<reference evidence="4 5" key="1">
    <citation type="submission" date="2022-10" db="EMBL/GenBank/DDBJ databases">
        <title>Defluviimonas sp. nov., isolated from ocean surface water.</title>
        <authorList>
            <person name="He W."/>
            <person name="Wang L."/>
            <person name="Zhang D.-F."/>
        </authorList>
    </citation>
    <scope>NUCLEOTIDE SEQUENCE [LARGE SCALE GENOMIC DNA]</scope>
    <source>
        <strain evidence="4 5">WL0075</strain>
    </source>
</reference>
<comment type="caution">
    <text evidence="4">The sequence shown here is derived from an EMBL/GenBank/DDBJ whole genome shotgun (WGS) entry which is preliminary data.</text>
</comment>
<gene>
    <name evidence="4" type="ORF">OE647_15205</name>
</gene>
<feature type="domain" description="Zinc finger/thioredoxin putative" evidence="3">
    <location>
        <begin position="1"/>
        <end position="36"/>
    </location>
</feature>
<organism evidence="4 5">
    <name type="scientific">Albidovulum sediminicola</name>
    <dbReference type="NCBI Taxonomy" id="2984331"/>
    <lineage>
        <taxon>Bacteria</taxon>
        <taxon>Pseudomonadati</taxon>
        <taxon>Pseudomonadota</taxon>
        <taxon>Alphaproteobacteria</taxon>
        <taxon>Rhodobacterales</taxon>
        <taxon>Paracoccaceae</taxon>
        <taxon>Albidovulum</taxon>
    </lineage>
</organism>
<evidence type="ECO:0000313" key="4">
    <source>
        <dbReference type="EMBL" id="MCV2866070.1"/>
    </source>
</evidence>
<keyword evidence="5" id="KW-1185">Reference proteome</keyword>
<feature type="compositionally biased region" description="Low complexity" evidence="1">
    <location>
        <begin position="108"/>
        <end position="118"/>
    </location>
</feature>
<evidence type="ECO:0000256" key="2">
    <source>
        <dbReference type="SAM" id="Phobius"/>
    </source>
</evidence>
<keyword evidence="2" id="KW-0812">Transmembrane</keyword>
<dbReference type="RefSeq" id="WP_263722602.1">
    <property type="nucleotide sequence ID" value="NZ_JAOWLA010000015.1"/>
</dbReference>
<name>A0ABT2Z4K0_9RHOB</name>
<feature type="transmembrane region" description="Helical" evidence="2">
    <location>
        <begin position="245"/>
        <end position="268"/>
    </location>
</feature>
<dbReference type="NCBIfam" id="TIGR02098">
    <property type="entry name" value="MJ0042_CXXC"/>
    <property type="match status" value="1"/>
</dbReference>
<dbReference type="Proteomes" id="UP001652503">
    <property type="component" value="Unassembled WGS sequence"/>
</dbReference>
<feature type="compositionally biased region" description="Low complexity" evidence="1">
    <location>
        <begin position="81"/>
        <end position="100"/>
    </location>
</feature>
<evidence type="ECO:0000313" key="5">
    <source>
        <dbReference type="Proteomes" id="UP001652503"/>
    </source>
</evidence>
<keyword evidence="2" id="KW-1133">Transmembrane helix</keyword>
<feature type="region of interest" description="Disordered" evidence="1">
    <location>
        <begin position="136"/>
        <end position="164"/>
    </location>
</feature>
<dbReference type="Pfam" id="PF13717">
    <property type="entry name" value="Zn_ribbon_4"/>
    <property type="match status" value="1"/>
</dbReference>
<protein>
    <submittedName>
        <fullName evidence="4">Zinc-ribbon domain-containing protein</fullName>
    </submittedName>
</protein>
<sequence>MRLVCPKCGAQYEIEDSLIPAAGRDVQCSDCGTAWFQKSAAALTAEAEASRAAMEWSESTDLAGASDAPAQEPRASEPEEIPSSEPEPAPALAAAVQAEPDPQPAEPEPQAEAPAAEPVFKRRAIDEATLSVLREEAERETQARVAEGTATAPAVPHHEPAPERSMDIRAAEEAQPEPAAEPAPALVVEAAVDGAEEDDRQSRKELLPDIEQINSTLRSTSGRADDAVLKDAPQNLRRHRGAFRFGLISALAAVATLVLLYALAPAIVGAFPGSEDRMAAYVEAVDGFRRWLETVVLAAAEAMGGPDR</sequence>
<dbReference type="InterPro" id="IPR011723">
    <property type="entry name" value="Znf/thioredoxin_put"/>
</dbReference>
<evidence type="ECO:0000256" key="1">
    <source>
        <dbReference type="SAM" id="MobiDB-lite"/>
    </source>
</evidence>
<accession>A0ABT2Z4K0</accession>
<keyword evidence="2" id="KW-0472">Membrane</keyword>
<dbReference type="EMBL" id="JAOWLA010000015">
    <property type="protein sequence ID" value="MCV2866070.1"/>
    <property type="molecule type" value="Genomic_DNA"/>
</dbReference>
<evidence type="ECO:0000259" key="3">
    <source>
        <dbReference type="Pfam" id="PF13717"/>
    </source>
</evidence>
<feature type="region of interest" description="Disordered" evidence="1">
    <location>
        <begin position="52"/>
        <end position="122"/>
    </location>
</feature>
<proteinExistence type="predicted"/>